<dbReference type="Proteomes" id="UP000054144">
    <property type="component" value="Unassembled WGS sequence"/>
</dbReference>
<gene>
    <name evidence="1" type="ORF">FISHEDRAFT_60253</name>
</gene>
<name>A0A0D7A759_9AGAR</name>
<dbReference type="AlphaFoldDB" id="A0A0D7A759"/>
<evidence type="ECO:0000313" key="1">
    <source>
        <dbReference type="EMBL" id="KIY46570.1"/>
    </source>
</evidence>
<dbReference type="EMBL" id="KN882027">
    <property type="protein sequence ID" value="KIY46570.1"/>
    <property type="molecule type" value="Genomic_DNA"/>
</dbReference>
<evidence type="ECO:0000313" key="2">
    <source>
        <dbReference type="Proteomes" id="UP000054144"/>
    </source>
</evidence>
<protein>
    <submittedName>
        <fullName evidence="1">Uncharacterized protein</fullName>
    </submittedName>
</protein>
<proteinExistence type="predicted"/>
<accession>A0A0D7A759</accession>
<organism evidence="1 2">
    <name type="scientific">Fistulina hepatica ATCC 64428</name>
    <dbReference type="NCBI Taxonomy" id="1128425"/>
    <lineage>
        <taxon>Eukaryota</taxon>
        <taxon>Fungi</taxon>
        <taxon>Dikarya</taxon>
        <taxon>Basidiomycota</taxon>
        <taxon>Agaricomycotina</taxon>
        <taxon>Agaricomycetes</taxon>
        <taxon>Agaricomycetidae</taxon>
        <taxon>Agaricales</taxon>
        <taxon>Fistulinaceae</taxon>
        <taxon>Fistulina</taxon>
    </lineage>
</organism>
<sequence>MTGAGKWKANARNLGSMDAKNITGRMNLWIHWRKQWQNAPPSKTQHAPIICRHRNNQEASGTQKDVKIKRALYAESGGRKRNRREEPQISLQSAVVKVEGSPKKIATWQSIARLNYLRYSVSDPSTYQKAIAAATYCLEPRGVKRLEEMRQESMLT</sequence>
<reference evidence="1 2" key="1">
    <citation type="journal article" date="2015" name="Fungal Genet. Biol.">
        <title>Evolution of novel wood decay mechanisms in Agaricales revealed by the genome sequences of Fistulina hepatica and Cylindrobasidium torrendii.</title>
        <authorList>
            <person name="Floudas D."/>
            <person name="Held B.W."/>
            <person name="Riley R."/>
            <person name="Nagy L.G."/>
            <person name="Koehler G."/>
            <person name="Ransdell A.S."/>
            <person name="Younus H."/>
            <person name="Chow J."/>
            <person name="Chiniquy J."/>
            <person name="Lipzen A."/>
            <person name="Tritt A."/>
            <person name="Sun H."/>
            <person name="Haridas S."/>
            <person name="LaButti K."/>
            <person name="Ohm R.A."/>
            <person name="Kues U."/>
            <person name="Blanchette R.A."/>
            <person name="Grigoriev I.V."/>
            <person name="Minto R.E."/>
            <person name="Hibbett D.S."/>
        </authorList>
    </citation>
    <scope>NUCLEOTIDE SEQUENCE [LARGE SCALE GENOMIC DNA]</scope>
    <source>
        <strain evidence="1 2">ATCC 64428</strain>
    </source>
</reference>
<keyword evidence="2" id="KW-1185">Reference proteome</keyword>